<dbReference type="AlphaFoldDB" id="U2H8D7"/>
<evidence type="ECO:0000256" key="3">
    <source>
        <dbReference type="ARBA" id="ARBA00012733"/>
    </source>
</evidence>
<dbReference type="SUPFAM" id="SSF50939">
    <property type="entry name" value="Sialidases"/>
    <property type="match status" value="1"/>
</dbReference>
<evidence type="ECO:0000256" key="1">
    <source>
        <dbReference type="ARBA" id="ARBA00000427"/>
    </source>
</evidence>
<dbReference type="PANTHER" id="PTHR10628">
    <property type="entry name" value="SIALIDASE"/>
    <property type="match status" value="1"/>
</dbReference>
<evidence type="ECO:0000313" key="7">
    <source>
        <dbReference type="Proteomes" id="UP000016584"/>
    </source>
</evidence>
<evidence type="ECO:0000256" key="4">
    <source>
        <dbReference type="SAM" id="SignalP"/>
    </source>
</evidence>
<comment type="catalytic activity">
    <reaction evidence="1">
        <text>Hydrolysis of alpha-(2-&gt;3)-, alpha-(2-&gt;6)-, alpha-(2-&gt;8)- glycosidic linkages of terminal sialic acid residues in oligosaccharides, glycoproteins, glycolipids, colominic acid and synthetic substrates.</text>
        <dbReference type="EC" id="3.2.1.18"/>
    </reaction>
</comment>
<dbReference type="GO" id="GO:0009313">
    <property type="term" value="P:oligosaccharide catabolic process"/>
    <property type="evidence" value="ECO:0007669"/>
    <property type="project" value="TreeGrafter"/>
</dbReference>
<dbReference type="GO" id="GO:0006689">
    <property type="term" value="P:ganglioside catabolic process"/>
    <property type="evidence" value="ECO:0007669"/>
    <property type="project" value="TreeGrafter"/>
</dbReference>
<dbReference type="InterPro" id="IPR026856">
    <property type="entry name" value="Sialidase_fam"/>
</dbReference>
<evidence type="ECO:0000313" key="6">
    <source>
        <dbReference type="EMBL" id="ERJ57981.1"/>
    </source>
</evidence>
<dbReference type="EC" id="3.2.1.18" evidence="3"/>
<feature type="chain" id="PRO_5004628984" description="exo-alpha-sialidase" evidence="4">
    <location>
        <begin position="23"/>
        <end position="389"/>
    </location>
</feature>
<comment type="caution">
    <text evidence="6">The sequence shown here is derived from an EMBL/GenBank/DDBJ whole genome shotgun (WGS) entry which is preliminary data.</text>
</comment>
<dbReference type="RefSeq" id="WP_021071751.1">
    <property type="nucleotide sequence ID" value="NZ_ATDL01000020.1"/>
</dbReference>
<reference evidence="6 7" key="1">
    <citation type="journal article" date="2013" name="Genome Announc.">
        <title>The Draft Genome Sequence of Sphingomonas paucimobilis Strain HER1398 (Proteobacteria), Host to the Giant PAU Phage, Indicates That It Is a Member of the Genus Sphingobacterium (Bacteroidetes).</title>
        <authorList>
            <person name="White R.A.III."/>
            <person name="Suttle C.A."/>
        </authorList>
    </citation>
    <scope>NUCLEOTIDE SEQUENCE [LARGE SCALE GENOMIC DNA]</scope>
    <source>
        <strain evidence="6 7">HER1398</strain>
    </source>
</reference>
<feature type="domain" description="Sialidase" evidence="5">
    <location>
        <begin position="52"/>
        <end position="363"/>
    </location>
</feature>
<accession>U2H8D7</accession>
<dbReference type="OrthoDB" id="7294637at2"/>
<evidence type="ECO:0000259" key="5">
    <source>
        <dbReference type="Pfam" id="PF13088"/>
    </source>
</evidence>
<dbReference type="InterPro" id="IPR036278">
    <property type="entry name" value="Sialidase_sf"/>
</dbReference>
<sequence>MCSRKINLAVFFILLFALNSFGQKSAVVFEAGKDGYASYRIPAIVKLHDKTIIAFAEGRVDNAKDFGNVDIVYKISHDEGMTWGPLQIAADNGGDQAGNAAPVVDMQDPKYKKGRLFLFYNTGNNHEGEVRKGNGLREAWYITSTDGAKTWSDPINITTQVHRPLQPQLNKDYSFKEDWRAYANTPGHAIQFDSGKYKGRLYIPANHSVGEPKPAGRDYFAHAYYSDDHGKSFAIADRITFEGGNETMAAQVTDTELYMNTRNQQGNVKQRIVSYSSDGGATWDTTYYDKNLPDPVNQGSTLSWRKGKKYILAVCNAADEKTRDNLTLRISRDKGKTWYFNHVVAKAPKGFKGSYAAYSDIVLLNKKQVGVLYEADKYTKIVFVAVGIK</sequence>
<organism evidence="6 7">
    <name type="scientific">Sphingobacterium paucimobilis HER1398</name>
    <dbReference type="NCBI Taxonomy" id="1346330"/>
    <lineage>
        <taxon>Bacteria</taxon>
        <taxon>Pseudomonadati</taxon>
        <taxon>Bacteroidota</taxon>
        <taxon>Sphingobacteriia</taxon>
        <taxon>Sphingobacteriales</taxon>
        <taxon>Sphingobacteriaceae</taxon>
        <taxon>Sphingobacterium</taxon>
    </lineage>
</organism>
<feature type="signal peptide" evidence="4">
    <location>
        <begin position="1"/>
        <end position="22"/>
    </location>
</feature>
<dbReference type="GO" id="GO:0016020">
    <property type="term" value="C:membrane"/>
    <property type="evidence" value="ECO:0007669"/>
    <property type="project" value="TreeGrafter"/>
</dbReference>
<keyword evidence="4" id="KW-0732">Signal</keyword>
<protein>
    <recommendedName>
        <fullName evidence="3">exo-alpha-sialidase</fullName>
        <ecNumber evidence="3">3.2.1.18</ecNumber>
    </recommendedName>
</protein>
<dbReference type="Proteomes" id="UP000016584">
    <property type="component" value="Unassembled WGS sequence"/>
</dbReference>
<dbReference type="GO" id="GO:0005737">
    <property type="term" value="C:cytoplasm"/>
    <property type="evidence" value="ECO:0007669"/>
    <property type="project" value="TreeGrafter"/>
</dbReference>
<dbReference type="Pfam" id="PF13088">
    <property type="entry name" value="BNR_2"/>
    <property type="match status" value="1"/>
</dbReference>
<name>U2H8D7_9SPHI</name>
<dbReference type="CDD" id="cd15482">
    <property type="entry name" value="Sialidase_non-viral"/>
    <property type="match status" value="1"/>
</dbReference>
<keyword evidence="7" id="KW-1185">Reference proteome</keyword>
<dbReference type="STRING" id="1346330.M472_04295"/>
<dbReference type="InterPro" id="IPR011040">
    <property type="entry name" value="Sialidase"/>
</dbReference>
<proteinExistence type="inferred from homology"/>
<dbReference type="PATRIC" id="fig|1346330.5.peg.3619"/>
<dbReference type="EMBL" id="ATDL01000020">
    <property type="protein sequence ID" value="ERJ57981.1"/>
    <property type="molecule type" value="Genomic_DNA"/>
</dbReference>
<dbReference type="PANTHER" id="PTHR10628:SF30">
    <property type="entry name" value="EXO-ALPHA-SIALIDASE"/>
    <property type="match status" value="1"/>
</dbReference>
<dbReference type="GO" id="GO:0004308">
    <property type="term" value="F:exo-alpha-sialidase activity"/>
    <property type="evidence" value="ECO:0007669"/>
    <property type="project" value="UniProtKB-EC"/>
</dbReference>
<comment type="similarity">
    <text evidence="2">Belongs to the glycosyl hydrolase 33 family.</text>
</comment>
<dbReference type="eggNOG" id="COG4409">
    <property type="taxonomic scope" value="Bacteria"/>
</dbReference>
<dbReference type="Gene3D" id="2.120.10.10">
    <property type="match status" value="1"/>
</dbReference>
<evidence type="ECO:0000256" key="2">
    <source>
        <dbReference type="ARBA" id="ARBA00009348"/>
    </source>
</evidence>
<gene>
    <name evidence="6" type="ORF">M472_04295</name>
</gene>